<dbReference type="Gene3D" id="2.70.98.70">
    <property type="match status" value="1"/>
</dbReference>
<evidence type="ECO:0000259" key="2">
    <source>
        <dbReference type="Pfam" id="PF07940"/>
    </source>
</evidence>
<reference evidence="3 4" key="1">
    <citation type="submission" date="2018-11" db="EMBL/GenBank/DDBJ databases">
        <title>Tabrizicola sp. isolated from sediment of alpine lake.</title>
        <authorList>
            <person name="Liu Z."/>
        </authorList>
    </citation>
    <scope>NUCLEOTIDE SEQUENCE [LARGE SCALE GENOMIC DNA]</scope>
    <source>
        <strain evidence="3 4">DRYC-M-16</strain>
    </source>
</reference>
<sequence>MAFYRASQGGFGAGGWRARLAVWRAARGPVANGFASSPEPRSIGLFAKGRQLVAGNYLFAGHLIESPGAGLWDITPPDIDFAAELQGFGWLDDLAALGDAQARLRAQGWTQDWITRFGAGRGLGWTPDLTGRRVIRWIHHALFLLNGAERDATDAYYRTLTTQTRYLSRHWSQAAPGLPRFEALTGLVYAGLSLIGMEPLVAPAVAALAAEAKGEVDEGGGITTRSPEELLEVFTLLNWAAQALTEAGHTVPNDHLDAIERIAPTLRALRHADGGLARFHGGGKGAEGRLDQALATARIRPHKPVGHGSDPAMGYVRISAGRTSMLVDAAAPPGGRAGGSAHASTLAVEVTSGRRPLVVNCGSGAPFGTEWRRAGRATPSHSTLGIDGVSSSRFGAGAGEVLEERAAILTLRQQATAEGSAFHAAHDGWALTHGLTHARDLAMSADGRQIAGADTLISLNPQGKARFERVLTATGLQGVAFSIRFHLHPDTDSTLDMGGNAVSVALKSGEIWVFRHDSRARLSLEPSVYLERGRLKPRATKQIVLSGFAAQIETRIGWTLAKAQDTPLAIRDLDRDDTPVPL</sequence>
<feature type="domain" description="Heparinase II/III-like C-terminal" evidence="2">
    <location>
        <begin position="311"/>
        <end position="559"/>
    </location>
</feature>
<proteinExistence type="predicted"/>
<dbReference type="InterPro" id="IPR008929">
    <property type="entry name" value="Chondroitin_lyas"/>
</dbReference>
<comment type="subcellular location">
    <subcellularLocation>
        <location evidence="1">Cell envelope</location>
    </subcellularLocation>
</comment>
<evidence type="ECO:0000313" key="4">
    <source>
        <dbReference type="Proteomes" id="UP000297741"/>
    </source>
</evidence>
<protein>
    <submittedName>
        <fullName evidence="3">Heparinase</fullName>
    </submittedName>
</protein>
<dbReference type="EMBL" id="RPEM01000002">
    <property type="protein sequence ID" value="TGD44546.1"/>
    <property type="molecule type" value="Genomic_DNA"/>
</dbReference>
<dbReference type="Gene3D" id="1.50.10.100">
    <property type="entry name" value="Chondroitin AC/alginate lyase"/>
    <property type="match status" value="1"/>
</dbReference>
<dbReference type="RefSeq" id="WP_135428918.1">
    <property type="nucleotide sequence ID" value="NZ_RPEM01000002.1"/>
</dbReference>
<dbReference type="InterPro" id="IPR012480">
    <property type="entry name" value="Hepar_II_III_C"/>
</dbReference>
<accession>A0ABY2KPD7</accession>
<dbReference type="Proteomes" id="UP000297741">
    <property type="component" value="Unassembled WGS sequence"/>
</dbReference>
<evidence type="ECO:0000256" key="1">
    <source>
        <dbReference type="ARBA" id="ARBA00004196"/>
    </source>
</evidence>
<dbReference type="Pfam" id="PF07940">
    <property type="entry name" value="Hepar_II_III_C"/>
    <property type="match status" value="1"/>
</dbReference>
<keyword evidence="4" id="KW-1185">Reference proteome</keyword>
<organism evidence="3 4">
    <name type="scientific">Pseudotabrizicola sediminis</name>
    <dbReference type="NCBI Taxonomy" id="2486418"/>
    <lineage>
        <taxon>Bacteria</taxon>
        <taxon>Pseudomonadati</taxon>
        <taxon>Pseudomonadota</taxon>
        <taxon>Alphaproteobacteria</taxon>
        <taxon>Rhodobacterales</taxon>
        <taxon>Paracoccaceae</taxon>
        <taxon>Pseudotabrizicola</taxon>
    </lineage>
</organism>
<comment type="caution">
    <text evidence="3">The sequence shown here is derived from an EMBL/GenBank/DDBJ whole genome shotgun (WGS) entry which is preliminary data.</text>
</comment>
<name>A0ABY2KPD7_9RHOB</name>
<evidence type="ECO:0000313" key="3">
    <source>
        <dbReference type="EMBL" id="TGD44546.1"/>
    </source>
</evidence>
<gene>
    <name evidence="3" type="ORF">EEB11_02860</name>
</gene>